<reference evidence="3" key="1">
    <citation type="submission" date="2016-03" db="EMBL/GenBank/DDBJ databases">
        <authorList>
            <person name="Devillers Hugo."/>
        </authorList>
    </citation>
    <scope>NUCLEOTIDE SEQUENCE [LARGE SCALE GENOMIC DNA]</scope>
</reference>
<dbReference type="OrthoDB" id="4076003at2759"/>
<protein>
    <submittedName>
        <fullName evidence="2">LANO_0B07822g1_1</fullName>
    </submittedName>
</protein>
<evidence type="ECO:0000313" key="3">
    <source>
        <dbReference type="Proteomes" id="UP000189911"/>
    </source>
</evidence>
<feature type="region of interest" description="Disordered" evidence="1">
    <location>
        <begin position="53"/>
        <end position="74"/>
    </location>
</feature>
<feature type="compositionally biased region" description="Low complexity" evidence="1">
    <location>
        <begin position="55"/>
        <end position="67"/>
    </location>
</feature>
<keyword evidence="3" id="KW-1185">Reference proteome</keyword>
<dbReference type="EMBL" id="LT598450">
    <property type="protein sequence ID" value="SCU82908.1"/>
    <property type="molecule type" value="Genomic_DNA"/>
</dbReference>
<sequence>MDNDGKSTSSLSFLSQDNYSPILFANKSHADTSYGPTTGETPVKWQTGHKEFHFNSNSTPSKPTTSKIADAHEDPARKLLRKRRMVRNTLSGAKPRLRSNLHEFTTKLDLLDDQKLTSLPIPPPMEELHRKVPANPTNEVQIRIHADNRRFSVDPRHRNRDIDEDDDGCGHQPIVLVEDYIPEDPRRLKFAKNKVSISDLKSKVMKNKSSRLPIKLKMNRTLSTTSSLTLSPHIKDDDSFANMAMIDEDPVFSEIDHHSTKTDKTMVTDIEHLLGDVIKQNEEDDQYLQTLNLGHKIKGCVICEKPLYEISSLIEGRHFTEIVCSSCTFKYEETAKLLEDYEFDTSTDSINDSHNLSIKSDDLLEEPEQIDVVSVAPQKLKTNQFSPHLINRLHLQLQQHAYTDHNNTTVDSKTMIWFIEAKRKLRWKWRVNGLLPQFLAGKRNM</sequence>
<name>A0A1G4J089_9SACH</name>
<evidence type="ECO:0000313" key="2">
    <source>
        <dbReference type="EMBL" id="SCU82908.1"/>
    </source>
</evidence>
<organism evidence="2 3">
    <name type="scientific">Lachancea nothofagi CBS 11611</name>
    <dbReference type="NCBI Taxonomy" id="1266666"/>
    <lineage>
        <taxon>Eukaryota</taxon>
        <taxon>Fungi</taxon>
        <taxon>Dikarya</taxon>
        <taxon>Ascomycota</taxon>
        <taxon>Saccharomycotina</taxon>
        <taxon>Saccharomycetes</taxon>
        <taxon>Saccharomycetales</taxon>
        <taxon>Saccharomycetaceae</taxon>
        <taxon>Lachancea</taxon>
    </lineage>
</organism>
<dbReference type="Proteomes" id="UP000189911">
    <property type="component" value="Chromosome B"/>
</dbReference>
<proteinExistence type="predicted"/>
<dbReference type="AlphaFoldDB" id="A0A1G4J089"/>
<gene>
    <name evidence="2" type="ORF">LANO_0B07822G</name>
</gene>
<accession>A0A1G4J089</accession>
<evidence type="ECO:0000256" key="1">
    <source>
        <dbReference type="SAM" id="MobiDB-lite"/>
    </source>
</evidence>